<evidence type="ECO:0000256" key="5">
    <source>
        <dbReference type="ARBA" id="ARBA00023242"/>
    </source>
</evidence>
<evidence type="ECO:0000256" key="2">
    <source>
        <dbReference type="ARBA" id="ARBA00009994"/>
    </source>
</evidence>
<keyword evidence="8" id="KW-1185">Reference proteome</keyword>
<keyword evidence="5 6" id="KW-0539">Nucleus</keyword>
<keyword evidence="3 6" id="KW-0805">Transcription regulation</keyword>
<evidence type="ECO:0000256" key="4">
    <source>
        <dbReference type="ARBA" id="ARBA00023163"/>
    </source>
</evidence>
<dbReference type="EMBL" id="BAAFRS010000061">
    <property type="protein sequence ID" value="GAB1220874.1"/>
    <property type="molecule type" value="Genomic_DNA"/>
</dbReference>
<keyword evidence="6" id="KW-0010">Activator</keyword>
<evidence type="ECO:0000256" key="3">
    <source>
        <dbReference type="ARBA" id="ARBA00023015"/>
    </source>
</evidence>
<sequence length="168" mass="20110">MSAEKYLDPPHFIQEWESNDESTWPKPPACLGDDETYFSFNRTVKREESDLFPSEILDRTKDVRDQLKQLNHSILVAYLAIISKQMNQPHRYEVITPYVYHLRLLISTMHQALNSYRPYQAKKYYALLFEKQVEHKEKLYEQLKALIDDANNKYKKNFEIPQKSMEEC</sequence>
<dbReference type="SUPFAM" id="SSF140718">
    <property type="entry name" value="Mediator hinge subcomplex-like"/>
    <property type="match status" value="1"/>
</dbReference>
<reference evidence="7 8" key="1">
    <citation type="journal article" date="2019" name="PLoS Negl. Trop. Dis.">
        <title>Whole genome sequencing of Entamoeba nuttalli reveals mammalian host-related molecular signatures and a novel octapeptide-repeat surface protein.</title>
        <authorList>
            <person name="Tanaka M."/>
            <person name="Makiuchi T."/>
            <person name="Komiyama T."/>
            <person name="Shiina T."/>
            <person name="Osaki K."/>
            <person name="Tachibana H."/>
        </authorList>
    </citation>
    <scope>NUCLEOTIDE SEQUENCE [LARGE SCALE GENOMIC DNA]</scope>
    <source>
        <strain evidence="7 8">P19-061405</strain>
    </source>
</reference>
<evidence type="ECO:0000256" key="1">
    <source>
        <dbReference type="ARBA" id="ARBA00004123"/>
    </source>
</evidence>
<dbReference type="InterPro" id="IPR037212">
    <property type="entry name" value="Med7/Med21-like"/>
</dbReference>
<name>A0ABQ0DDG6_9EUKA</name>
<gene>
    <name evidence="7" type="ORF">ENUP19_0061G0016</name>
</gene>
<accession>A0ABQ0DDG6</accession>
<dbReference type="Proteomes" id="UP001628156">
    <property type="component" value="Unassembled WGS sequence"/>
</dbReference>
<dbReference type="InterPro" id="IPR044888">
    <property type="entry name" value="Mediatior_Med7_sf"/>
</dbReference>
<comment type="function">
    <text evidence="6">Component of the Mediator complex, a coactivator involved in the regulated transcription of nearly all RNA polymerase II-dependent genes. Mediator functions as a bridge to convey information from gene-specific regulatory proteins to the basal RNA polymerase II transcription machinery.</text>
</comment>
<dbReference type="PANTHER" id="PTHR21428">
    <property type="entry name" value="MEDIATOR OF RNA POLYMERASE II TRANSCRIPTION SUBUNIT 7"/>
    <property type="match status" value="1"/>
</dbReference>
<protein>
    <recommendedName>
        <fullName evidence="6">Mediator of RNA polymerase II transcription subunit 7</fullName>
    </recommendedName>
</protein>
<comment type="subunit">
    <text evidence="6">Component of the Mediator complex.</text>
</comment>
<dbReference type="InterPro" id="IPR009244">
    <property type="entry name" value="Mediatior_Med7"/>
</dbReference>
<evidence type="ECO:0000313" key="8">
    <source>
        <dbReference type="Proteomes" id="UP001628156"/>
    </source>
</evidence>
<evidence type="ECO:0000313" key="7">
    <source>
        <dbReference type="EMBL" id="GAB1220874.1"/>
    </source>
</evidence>
<comment type="subcellular location">
    <subcellularLocation>
        <location evidence="1 6">Nucleus</location>
    </subcellularLocation>
</comment>
<dbReference type="Gene3D" id="6.10.140.200">
    <property type="match status" value="1"/>
</dbReference>
<comment type="similarity">
    <text evidence="2 6">Belongs to the Mediator complex subunit 7 family.</text>
</comment>
<proteinExistence type="inferred from homology"/>
<dbReference type="Pfam" id="PF05983">
    <property type="entry name" value="Med7"/>
    <property type="match status" value="1"/>
</dbReference>
<comment type="caution">
    <text evidence="7">The sequence shown here is derived from an EMBL/GenBank/DDBJ whole genome shotgun (WGS) entry which is preliminary data.</text>
</comment>
<dbReference type="PANTHER" id="PTHR21428:SF11">
    <property type="entry name" value="MEDIATOR OF RNA POLYMERASE II TRANSCRIPTION SUBUNIT 7"/>
    <property type="match status" value="1"/>
</dbReference>
<keyword evidence="4 6" id="KW-0804">Transcription</keyword>
<evidence type="ECO:0000256" key="6">
    <source>
        <dbReference type="RuleBase" id="RU364060"/>
    </source>
</evidence>
<organism evidence="7 8">
    <name type="scientific">Entamoeba nuttalli</name>
    <dbReference type="NCBI Taxonomy" id="412467"/>
    <lineage>
        <taxon>Eukaryota</taxon>
        <taxon>Amoebozoa</taxon>
        <taxon>Evosea</taxon>
        <taxon>Archamoebae</taxon>
        <taxon>Mastigamoebida</taxon>
        <taxon>Entamoebidae</taxon>
        <taxon>Entamoeba</taxon>
    </lineage>
</organism>